<feature type="chain" id="PRO_5003931256" evidence="2">
    <location>
        <begin position="32"/>
        <end position="144"/>
    </location>
</feature>
<dbReference type="STRING" id="1238182.C882_1874"/>
<name>K9GQC1_9PROT</name>
<evidence type="ECO:0000313" key="3">
    <source>
        <dbReference type="EMBL" id="EKV27372.1"/>
    </source>
</evidence>
<comment type="caution">
    <text evidence="3">The sequence shown here is derived from an EMBL/GenBank/DDBJ whole genome shotgun (WGS) entry which is preliminary data.</text>
</comment>
<evidence type="ECO:0000313" key="4">
    <source>
        <dbReference type="Proteomes" id="UP000009881"/>
    </source>
</evidence>
<evidence type="ECO:0000256" key="1">
    <source>
        <dbReference type="SAM" id="MobiDB-lite"/>
    </source>
</evidence>
<dbReference type="Proteomes" id="UP000009881">
    <property type="component" value="Unassembled WGS sequence"/>
</dbReference>
<dbReference type="EMBL" id="ANHY01000020">
    <property type="protein sequence ID" value="EKV27372.1"/>
    <property type="molecule type" value="Genomic_DNA"/>
</dbReference>
<evidence type="ECO:0000256" key="2">
    <source>
        <dbReference type="SAM" id="SignalP"/>
    </source>
</evidence>
<sequence length="144" mass="15211">MTPFAKTLATVAATAALAVGAALAGAAPAAAATQLQTEVSDTWKPGFQRDDDGRYVRHMVVPRDTAPRQVTRIETRDAWAPGFQSTGDGDFQRLVPHSQNGQGSATISKRDTWAPGYRNDMGDYVRVVPNGGPSQSASLPAEAN</sequence>
<dbReference type="RefSeq" id="WP_009542270.1">
    <property type="nucleotide sequence ID" value="NZ_ANHY01000020.1"/>
</dbReference>
<reference evidence="3 4" key="1">
    <citation type="journal article" date="2013" name="Genome Announc.">
        <title>Draft Genome Sequence of an Alphaproteobacterium, Caenispirillum salinarum AK4(T), Isolated from a Solar Saltern.</title>
        <authorList>
            <person name="Khatri I."/>
            <person name="Singh A."/>
            <person name="Korpole S."/>
            <person name="Pinnaka A.K."/>
            <person name="Subramanian S."/>
        </authorList>
    </citation>
    <scope>NUCLEOTIDE SEQUENCE [LARGE SCALE GENOMIC DNA]</scope>
    <source>
        <strain evidence="3 4">AK4</strain>
    </source>
</reference>
<accession>K9GQC1</accession>
<feature type="signal peptide" evidence="2">
    <location>
        <begin position="1"/>
        <end position="31"/>
    </location>
</feature>
<feature type="region of interest" description="Disordered" evidence="1">
    <location>
        <begin position="76"/>
        <end position="120"/>
    </location>
</feature>
<dbReference type="AlphaFoldDB" id="K9GQC1"/>
<keyword evidence="2" id="KW-0732">Signal</keyword>
<proteinExistence type="predicted"/>
<organism evidence="3 4">
    <name type="scientific">Caenispirillum salinarum AK4</name>
    <dbReference type="NCBI Taxonomy" id="1238182"/>
    <lineage>
        <taxon>Bacteria</taxon>
        <taxon>Pseudomonadati</taxon>
        <taxon>Pseudomonadota</taxon>
        <taxon>Alphaproteobacteria</taxon>
        <taxon>Rhodospirillales</taxon>
        <taxon>Novispirillaceae</taxon>
        <taxon>Caenispirillum</taxon>
    </lineage>
</organism>
<protein>
    <submittedName>
        <fullName evidence="3">Uncharacterized protein</fullName>
    </submittedName>
</protein>
<feature type="compositionally biased region" description="Polar residues" evidence="1">
    <location>
        <begin position="97"/>
        <end position="107"/>
    </location>
</feature>
<keyword evidence="4" id="KW-1185">Reference proteome</keyword>
<gene>
    <name evidence="3" type="ORF">C882_1874</name>
</gene>